<dbReference type="Gene3D" id="1.20.1560.10">
    <property type="entry name" value="ABC transporter type 1, transmembrane domain"/>
    <property type="match status" value="1"/>
</dbReference>
<evidence type="ECO:0000259" key="11">
    <source>
        <dbReference type="PROSITE" id="PS50929"/>
    </source>
</evidence>
<evidence type="ECO:0000313" key="13">
    <source>
        <dbReference type="Proteomes" id="UP000231070"/>
    </source>
</evidence>
<reference evidence="12 13" key="1">
    <citation type="submission" date="2017-08" db="EMBL/GenBank/DDBJ databases">
        <title>Pleomorphomonas carboxidotrophicus sp. nov., a new mesophilic hydrogenogenic carboxidotroph.</title>
        <authorList>
            <person name="Esquivel-Elizondo S."/>
            <person name="Krajmalnik-Brown R."/>
            <person name="Maldonado J."/>
        </authorList>
    </citation>
    <scope>NUCLEOTIDE SEQUENCE [LARGE SCALE GENOMIC DNA]</scope>
    <source>
        <strain evidence="12 13">SVCO-16</strain>
    </source>
</reference>
<dbReference type="InterPro" id="IPR039421">
    <property type="entry name" value="Type_1_exporter"/>
</dbReference>
<dbReference type="PROSITE" id="PS50929">
    <property type="entry name" value="ABC_TM1F"/>
    <property type="match status" value="1"/>
</dbReference>
<keyword evidence="4" id="KW-0547">Nucleotide-binding</keyword>
<feature type="domain" description="ABC transmembrane type-1" evidence="11">
    <location>
        <begin position="25"/>
        <end position="301"/>
    </location>
</feature>
<keyword evidence="5" id="KW-0067">ATP-binding</keyword>
<evidence type="ECO:0000256" key="4">
    <source>
        <dbReference type="ARBA" id="ARBA00022741"/>
    </source>
</evidence>
<comment type="caution">
    <text evidence="12">The sequence shown here is derived from an EMBL/GenBank/DDBJ whole genome shotgun (WGS) entry which is preliminary data.</text>
</comment>
<dbReference type="InterPro" id="IPR017871">
    <property type="entry name" value="ABC_transporter-like_CS"/>
</dbReference>
<dbReference type="InterPro" id="IPR003439">
    <property type="entry name" value="ABC_transporter-like_ATP-bd"/>
</dbReference>
<evidence type="ECO:0000256" key="8">
    <source>
        <dbReference type="SAM" id="MobiDB-lite"/>
    </source>
</evidence>
<keyword evidence="3 9" id="KW-0812">Transmembrane</keyword>
<dbReference type="GO" id="GO:0005886">
    <property type="term" value="C:plasma membrane"/>
    <property type="evidence" value="ECO:0007669"/>
    <property type="project" value="UniProtKB-SubCell"/>
</dbReference>
<evidence type="ECO:0000256" key="1">
    <source>
        <dbReference type="ARBA" id="ARBA00004651"/>
    </source>
</evidence>
<keyword evidence="7 9" id="KW-0472">Membrane</keyword>
<dbReference type="PROSITE" id="PS00211">
    <property type="entry name" value="ABC_TRANSPORTER_1"/>
    <property type="match status" value="1"/>
</dbReference>
<dbReference type="SUPFAM" id="SSF90123">
    <property type="entry name" value="ABC transporter transmembrane region"/>
    <property type="match status" value="1"/>
</dbReference>
<keyword evidence="13" id="KW-1185">Reference proteome</keyword>
<feature type="transmembrane region" description="Helical" evidence="9">
    <location>
        <begin position="146"/>
        <end position="175"/>
    </location>
</feature>
<evidence type="ECO:0000256" key="7">
    <source>
        <dbReference type="ARBA" id="ARBA00023136"/>
    </source>
</evidence>
<dbReference type="InterPro" id="IPR011527">
    <property type="entry name" value="ABC1_TM_dom"/>
</dbReference>
<accession>A0A2G9X0T4</accession>
<feature type="transmembrane region" description="Helical" evidence="9">
    <location>
        <begin position="17"/>
        <end position="44"/>
    </location>
</feature>
<dbReference type="Pfam" id="PF00664">
    <property type="entry name" value="ABC_membrane"/>
    <property type="match status" value="1"/>
</dbReference>
<comment type="similarity">
    <text evidence="2">Belongs to the ABC transporter superfamily.</text>
</comment>
<evidence type="ECO:0000256" key="6">
    <source>
        <dbReference type="ARBA" id="ARBA00022989"/>
    </source>
</evidence>
<feature type="region of interest" description="Disordered" evidence="8">
    <location>
        <begin position="568"/>
        <end position="592"/>
    </location>
</feature>
<dbReference type="Proteomes" id="UP000231070">
    <property type="component" value="Unassembled WGS sequence"/>
</dbReference>
<keyword evidence="6 9" id="KW-1133">Transmembrane helix</keyword>
<gene>
    <name evidence="12" type="ORF">CJ014_00300</name>
</gene>
<name>A0A2G9X0T4_9HYPH</name>
<dbReference type="GO" id="GO:0140359">
    <property type="term" value="F:ABC-type transporter activity"/>
    <property type="evidence" value="ECO:0007669"/>
    <property type="project" value="InterPro"/>
</dbReference>
<feature type="transmembrane region" description="Helical" evidence="9">
    <location>
        <begin position="56"/>
        <end position="76"/>
    </location>
</feature>
<dbReference type="Gene3D" id="3.40.50.300">
    <property type="entry name" value="P-loop containing nucleotide triphosphate hydrolases"/>
    <property type="match status" value="1"/>
</dbReference>
<organism evidence="12 13">
    <name type="scientific">Pleomorphomonas carboxyditropha</name>
    <dbReference type="NCBI Taxonomy" id="2023338"/>
    <lineage>
        <taxon>Bacteria</taxon>
        <taxon>Pseudomonadati</taxon>
        <taxon>Pseudomonadota</taxon>
        <taxon>Alphaproteobacteria</taxon>
        <taxon>Hyphomicrobiales</taxon>
        <taxon>Pleomorphomonadaceae</taxon>
        <taxon>Pleomorphomonas</taxon>
    </lineage>
</organism>
<dbReference type="InterPro" id="IPR036640">
    <property type="entry name" value="ABC1_TM_sf"/>
</dbReference>
<dbReference type="InterPro" id="IPR027417">
    <property type="entry name" value="P-loop_NTPase"/>
</dbReference>
<dbReference type="GO" id="GO:0005524">
    <property type="term" value="F:ATP binding"/>
    <property type="evidence" value="ECO:0007669"/>
    <property type="project" value="UniProtKB-KW"/>
</dbReference>
<dbReference type="EMBL" id="NQVN01000001">
    <property type="protein sequence ID" value="PIP00582.1"/>
    <property type="molecule type" value="Genomic_DNA"/>
</dbReference>
<dbReference type="GO" id="GO:0016887">
    <property type="term" value="F:ATP hydrolysis activity"/>
    <property type="evidence" value="ECO:0007669"/>
    <property type="project" value="InterPro"/>
</dbReference>
<sequence>MRATGVGKPKTHRGARWLVIGAICGGLFSGAVNLLGLAAPLFMLEIYDRVIPSRSVPTLVALLVLVVGVYVFSAVLDIVRGRAMSRIAGLLDAEISSRVITAIAGASLRTRITGDVLRPAQEADQIRAFLAGPGPMALFDLPWMPVYLAICFFLHPMIGWLATVTMVFLMALTLAAELLGRRKAKSISDAHSTRNQLGEAAQRNAEAIAAMGLLPRVRERWAEAHERVVELQFGNSDVTGLFAGVSRGIRLTVQSASLALGAWIVLQGDMTGGAIVAASIIIARSLQPVEQVIANWRSMIAARDAWRRLQALFLAFPEDQDRTKLPSPVGSLLVEGLFAAPPGDRQRMTVQNVSFRVEAGMAIGIIGPSASGKSSLVRAITGVWPALKGRVCLDGASLEHWPPNERGRHIGYMPQSSDLFPDTIAQNIARLDRDVADDTIVAAARAAGVHDMIVSLPDGYETQVGDGGHNLSAGQRQRIALARALYGDPFLVVLDEPNANLDADGDRALAEAIFGIKARGGIAIIVAHRNSVLSLLDRLLVMEGGGAKAFGPRDEVLKSLQQQHLLRPRPGRVSPTPALAVINGEGGGTHEP</sequence>
<dbReference type="InterPro" id="IPR010128">
    <property type="entry name" value="ATPase_T1SS_PrtD-like"/>
</dbReference>
<evidence type="ECO:0000256" key="9">
    <source>
        <dbReference type="SAM" id="Phobius"/>
    </source>
</evidence>
<evidence type="ECO:0000313" key="12">
    <source>
        <dbReference type="EMBL" id="PIP00582.1"/>
    </source>
</evidence>
<dbReference type="SUPFAM" id="SSF52540">
    <property type="entry name" value="P-loop containing nucleoside triphosphate hydrolases"/>
    <property type="match status" value="1"/>
</dbReference>
<proteinExistence type="inferred from homology"/>
<dbReference type="AlphaFoldDB" id="A0A2G9X0T4"/>
<dbReference type="OrthoDB" id="9808328at2"/>
<dbReference type="GO" id="GO:0030253">
    <property type="term" value="P:protein secretion by the type I secretion system"/>
    <property type="evidence" value="ECO:0007669"/>
    <property type="project" value="InterPro"/>
</dbReference>
<dbReference type="PANTHER" id="PTHR24221:SF248">
    <property type="entry name" value="ABC TRANSPORTER TRANSMEMBRANE REGION"/>
    <property type="match status" value="1"/>
</dbReference>
<dbReference type="SMART" id="SM00382">
    <property type="entry name" value="AAA"/>
    <property type="match status" value="1"/>
</dbReference>
<dbReference type="Pfam" id="PF00005">
    <property type="entry name" value="ABC_tran"/>
    <property type="match status" value="1"/>
</dbReference>
<comment type="subcellular location">
    <subcellularLocation>
        <location evidence="1">Cell membrane</location>
        <topology evidence="1">Multi-pass membrane protein</topology>
    </subcellularLocation>
</comment>
<protein>
    <submittedName>
        <fullName evidence="12">Type I secretion system permease/ATPase</fullName>
    </submittedName>
</protein>
<dbReference type="PROSITE" id="PS50893">
    <property type="entry name" value="ABC_TRANSPORTER_2"/>
    <property type="match status" value="1"/>
</dbReference>
<evidence type="ECO:0000256" key="5">
    <source>
        <dbReference type="ARBA" id="ARBA00022840"/>
    </source>
</evidence>
<dbReference type="InterPro" id="IPR003593">
    <property type="entry name" value="AAA+_ATPase"/>
</dbReference>
<dbReference type="GO" id="GO:0034040">
    <property type="term" value="F:ATPase-coupled lipid transmembrane transporter activity"/>
    <property type="evidence" value="ECO:0007669"/>
    <property type="project" value="TreeGrafter"/>
</dbReference>
<evidence type="ECO:0000259" key="10">
    <source>
        <dbReference type="PROSITE" id="PS50893"/>
    </source>
</evidence>
<dbReference type="NCBIfam" id="TIGR01842">
    <property type="entry name" value="type_I_sec_PrtD"/>
    <property type="match status" value="1"/>
</dbReference>
<evidence type="ECO:0000256" key="3">
    <source>
        <dbReference type="ARBA" id="ARBA00022692"/>
    </source>
</evidence>
<dbReference type="PANTHER" id="PTHR24221">
    <property type="entry name" value="ATP-BINDING CASSETTE SUB-FAMILY B"/>
    <property type="match status" value="1"/>
</dbReference>
<evidence type="ECO:0000256" key="2">
    <source>
        <dbReference type="ARBA" id="ARBA00005417"/>
    </source>
</evidence>
<dbReference type="GO" id="GO:0030256">
    <property type="term" value="C:type I protein secretion system complex"/>
    <property type="evidence" value="ECO:0007669"/>
    <property type="project" value="InterPro"/>
</dbReference>
<feature type="domain" description="ABC transporter" evidence="10">
    <location>
        <begin position="332"/>
        <end position="569"/>
    </location>
</feature>